<keyword evidence="4" id="KW-0689">Ribosomal protein</keyword>
<evidence type="ECO:0000313" key="5">
    <source>
        <dbReference type="Proteomes" id="UP000539111"/>
    </source>
</evidence>
<evidence type="ECO:0000313" key="4">
    <source>
        <dbReference type="EMBL" id="NYI66234.1"/>
    </source>
</evidence>
<dbReference type="InterPro" id="IPR016181">
    <property type="entry name" value="Acyl_CoA_acyltransferase"/>
</dbReference>
<proteinExistence type="predicted"/>
<dbReference type="GO" id="GO:0016747">
    <property type="term" value="F:acyltransferase activity, transferring groups other than amino-acyl groups"/>
    <property type="evidence" value="ECO:0007669"/>
    <property type="project" value="InterPro"/>
</dbReference>
<comment type="caution">
    <text evidence="4">The sequence shown here is derived from an EMBL/GenBank/DDBJ whole genome shotgun (WGS) entry which is preliminary data.</text>
</comment>
<dbReference type="PANTHER" id="PTHR43877">
    <property type="entry name" value="AMINOALKYLPHOSPHONATE N-ACETYLTRANSFERASE-RELATED-RELATED"/>
    <property type="match status" value="1"/>
</dbReference>
<dbReference type="GO" id="GO:0005840">
    <property type="term" value="C:ribosome"/>
    <property type="evidence" value="ECO:0007669"/>
    <property type="project" value="UniProtKB-KW"/>
</dbReference>
<gene>
    <name evidence="4" type="ORF">BJY26_000540</name>
</gene>
<dbReference type="CDD" id="cd04301">
    <property type="entry name" value="NAT_SF"/>
    <property type="match status" value="1"/>
</dbReference>
<reference evidence="4 5" key="1">
    <citation type="submission" date="2020-07" db="EMBL/GenBank/DDBJ databases">
        <title>Sequencing the genomes of 1000 actinobacteria strains.</title>
        <authorList>
            <person name="Klenk H.-P."/>
        </authorList>
    </citation>
    <scope>NUCLEOTIDE SEQUENCE [LARGE SCALE GENOMIC DNA]</scope>
    <source>
        <strain evidence="4 5">DSM 26341</strain>
    </source>
</reference>
<dbReference type="EMBL" id="JACBZP010000001">
    <property type="protein sequence ID" value="NYI66234.1"/>
    <property type="molecule type" value="Genomic_DNA"/>
</dbReference>
<dbReference type="PROSITE" id="PS51186">
    <property type="entry name" value="GNAT"/>
    <property type="match status" value="1"/>
</dbReference>
<keyword evidence="1" id="KW-0808">Transferase</keyword>
<dbReference type="AlphaFoldDB" id="A0A7Z0CZF7"/>
<dbReference type="SUPFAM" id="SSF55729">
    <property type="entry name" value="Acyl-CoA N-acyltransferases (Nat)"/>
    <property type="match status" value="1"/>
</dbReference>
<keyword evidence="4" id="KW-0687">Ribonucleoprotein</keyword>
<evidence type="ECO:0000259" key="3">
    <source>
        <dbReference type="PROSITE" id="PS51186"/>
    </source>
</evidence>
<dbReference type="RefSeq" id="WP_179425435.1">
    <property type="nucleotide sequence ID" value="NZ_JACBZP010000001.1"/>
</dbReference>
<sequence length="173" mass="18927">MTPSDLIIREPVPADGPAIGAVHVDAWQYAYADLMPAEFLAGLDAEERGKWWQRTLGLPPDGNTVLVAELDGRIVGFVVFGEPRDDVPAGTGEIAAINFAHDAWGSGYGSALFARAVQGLKARGFTGAYLWVAAGNKRAIGFYRHHGWSDDGFEEADEQRGFTIRERRFSIEF</sequence>
<organism evidence="4 5">
    <name type="scientific">Spelaeicoccus albus</name>
    <dbReference type="NCBI Taxonomy" id="1280376"/>
    <lineage>
        <taxon>Bacteria</taxon>
        <taxon>Bacillati</taxon>
        <taxon>Actinomycetota</taxon>
        <taxon>Actinomycetes</taxon>
        <taxon>Micrococcales</taxon>
        <taxon>Brevibacteriaceae</taxon>
        <taxon>Spelaeicoccus</taxon>
    </lineage>
</organism>
<evidence type="ECO:0000256" key="2">
    <source>
        <dbReference type="ARBA" id="ARBA00023315"/>
    </source>
</evidence>
<keyword evidence="2" id="KW-0012">Acyltransferase</keyword>
<dbReference type="InterPro" id="IPR000182">
    <property type="entry name" value="GNAT_dom"/>
</dbReference>
<name>A0A7Z0CZF7_9MICO</name>
<feature type="domain" description="N-acetyltransferase" evidence="3">
    <location>
        <begin position="6"/>
        <end position="173"/>
    </location>
</feature>
<keyword evidence="5" id="KW-1185">Reference proteome</keyword>
<protein>
    <submittedName>
        <fullName evidence="4">Ribosomal protein S18 acetylase RimI-like enzyme</fullName>
    </submittedName>
</protein>
<dbReference type="Pfam" id="PF00583">
    <property type="entry name" value="Acetyltransf_1"/>
    <property type="match status" value="1"/>
</dbReference>
<dbReference type="InterPro" id="IPR050832">
    <property type="entry name" value="Bact_Acetyltransf"/>
</dbReference>
<dbReference type="Proteomes" id="UP000539111">
    <property type="component" value="Unassembled WGS sequence"/>
</dbReference>
<accession>A0A7Z0CZF7</accession>
<evidence type="ECO:0000256" key="1">
    <source>
        <dbReference type="ARBA" id="ARBA00022679"/>
    </source>
</evidence>
<dbReference type="Gene3D" id="3.40.630.30">
    <property type="match status" value="1"/>
</dbReference>